<keyword evidence="3 6" id="KW-0479">Metal-binding</keyword>
<dbReference type="Gene3D" id="1.10.760.10">
    <property type="entry name" value="Cytochrome c-like domain"/>
    <property type="match status" value="2"/>
</dbReference>
<feature type="domain" description="Cytochrome c" evidence="7">
    <location>
        <begin position="735"/>
        <end position="927"/>
    </location>
</feature>
<dbReference type="PROSITE" id="PS51007">
    <property type="entry name" value="CYTC"/>
    <property type="match status" value="1"/>
</dbReference>
<comment type="caution">
    <text evidence="8">The sequence shown here is derived from an EMBL/GenBank/DDBJ whole genome shotgun (WGS) entry which is preliminary data.</text>
</comment>
<evidence type="ECO:0000256" key="5">
    <source>
        <dbReference type="ARBA" id="ARBA00023004"/>
    </source>
</evidence>
<protein>
    <submittedName>
        <fullName evidence="8">Cytochrome c peroxidase</fullName>
        <ecNumber evidence="8">1.11.1.5</ecNumber>
    </submittedName>
</protein>
<dbReference type="SUPFAM" id="SSF46626">
    <property type="entry name" value="Cytochrome c"/>
    <property type="match status" value="2"/>
</dbReference>
<name>A0ABU4UGX6_9GAMM</name>
<dbReference type="Proteomes" id="UP001284537">
    <property type="component" value="Unassembled WGS sequence"/>
</dbReference>
<dbReference type="InterPro" id="IPR036909">
    <property type="entry name" value="Cyt_c-like_dom_sf"/>
</dbReference>
<evidence type="ECO:0000313" key="9">
    <source>
        <dbReference type="Proteomes" id="UP001284537"/>
    </source>
</evidence>
<keyword evidence="8" id="KW-0575">Peroxidase</keyword>
<dbReference type="NCBIfam" id="NF033679">
    <property type="entry name" value="DNRLRE_dom"/>
    <property type="match status" value="1"/>
</dbReference>
<dbReference type="GO" id="GO:0004130">
    <property type="term" value="F:cytochrome-c peroxidase activity"/>
    <property type="evidence" value="ECO:0007669"/>
    <property type="project" value="UniProtKB-EC"/>
</dbReference>
<dbReference type="RefSeq" id="WP_205452389.1">
    <property type="nucleotide sequence ID" value="NZ_JAXARY010000014.1"/>
</dbReference>
<evidence type="ECO:0000256" key="1">
    <source>
        <dbReference type="ARBA" id="ARBA00004196"/>
    </source>
</evidence>
<evidence type="ECO:0000256" key="3">
    <source>
        <dbReference type="ARBA" id="ARBA00022723"/>
    </source>
</evidence>
<dbReference type="PANTHER" id="PTHR30600">
    <property type="entry name" value="CYTOCHROME C PEROXIDASE-RELATED"/>
    <property type="match status" value="1"/>
</dbReference>
<evidence type="ECO:0000256" key="6">
    <source>
        <dbReference type="PROSITE-ProRule" id="PRU00433"/>
    </source>
</evidence>
<sequence length="994" mass="106981">MAIILSTCYFPATQAVVFFSDDFERTTLEQTAGSPNGFIQDQMPNSAYQYFPKTRVWTAGDNNLELLTNGASGVNAHSGRHFVELDTWANSSMSTKVKLVNGQHYRLRFHSRSRSLFQLGGGLRAAVTAPNFNSGYFSVVGTSNWTEWQFLFLYSGPTGEATLSFEATGTSDGIGTFLDDVSLETTISGDPNTPEALTGILPPATPGLFGNEKTRTDIVTPIVVDKSAAIALGKALFWEQGVGSDQMACASCHFHAGGDNRVKNQLSPGLTHAAATGTTFEPTLSGALGGPNYTLTKADFPFDPANDDTVTSSGTFSGQFFSTIADSNNEDCDRDVSPIFHVNGVGTRNVEPRNSPTVINAAYNYRNFWDGRANNEFNGVSPFGARDVAAGVYINDNLTRNVDFQQGTNNFSGTVDTYLDASFRNTAYATATSLLVDDGSPNQKNILIRFDGLFGNGPGQIPPGSKIESASLKVFVTKTDGLDYVGINQMLVPWSDTSTWNSLASGISTNNVEASSTQLFRLSAGGSGNQSFDNLASSLQAWSNGAPNYGWVINTGSTDADNWTIASAQAATTSQRPRLVVTYTPPVKIVKKPLKLINASLASQAVGPVGSDFEMACRARKFADVGRKLLNRKPLQFQSIAADDSVLSALPTLLGANGTYSTLIQKAFAPAYWNGDCGSQCGTPNTGVAPNAAYNQMEANFSMYFGIALQLYQETLISDDSRFDKWKRSLYIPTTAERNGEAIFNGKGECNACHKGPTMSNATNLQTSDNVIEGMLMKNNQVAIYDKGFYNIGVVPTDYDIGGGGLDPFGNTLSLSRQYVQSQFVDSFGVEPCKFDQDNGLCADNSPARRAQNTAVVDGGFKVPTLRNVEFTGPYMHNGSLSTLEQVVSFYNQGGNFDNPQKHPDVKPLGLTPQEQADLVAFMKTFTDPRVSYERAPFDHPSLTIPHGHVGNEFFVTDGNQLDPALGVDENRTLPAVGRFGKSAPLPSFESGLK</sequence>
<keyword evidence="4 8" id="KW-0560">Oxidoreductase</keyword>
<keyword evidence="9" id="KW-1185">Reference proteome</keyword>
<dbReference type="Gene3D" id="2.60.120.260">
    <property type="entry name" value="Galactose-binding domain-like"/>
    <property type="match status" value="1"/>
</dbReference>
<evidence type="ECO:0000256" key="4">
    <source>
        <dbReference type="ARBA" id="ARBA00023002"/>
    </source>
</evidence>
<comment type="subcellular location">
    <subcellularLocation>
        <location evidence="1">Cell envelope</location>
    </subcellularLocation>
</comment>
<dbReference type="EMBL" id="JAXARY010000014">
    <property type="protein sequence ID" value="MDX8128735.1"/>
    <property type="molecule type" value="Genomic_DNA"/>
</dbReference>
<keyword evidence="5 6" id="KW-0408">Iron</keyword>
<reference evidence="8 9" key="1">
    <citation type="submission" date="2023-11" db="EMBL/GenBank/DDBJ databases">
        <authorList>
            <person name="Ouyang M.-Y."/>
        </authorList>
    </citation>
    <scope>NUCLEOTIDE SEQUENCE [LARGE SCALE GENOMIC DNA]</scope>
    <source>
        <strain evidence="8 9">OY6</strain>
    </source>
</reference>
<keyword evidence="2 6" id="KW-0349">Heme</keyword>
<gene>
    <name evidence="8" type="ORF">QLH52_15675</name>
</gene>
<dbReference type="InterPro" id="IPR009056">
    <property type="entry name" value="Cyt_c-like_dom"/>
</dbReference>
<dbReference type="Pfam" id="PF03150">
    <property type="entry name" value="CCP_MauG"/>
    <property type="match status" value="1"/>
</dbReference>
<accession>A0ABU4UGX6</accession>
<proteinExistence type="predicted"/>
<dbReference type="EC" id="1.11.1.5" evidence="8"/>
<evidence type="ECO:0000256" key="2">
    <source>
        <dbReference type="ARBA" id="ARBA00022617"/>
    </source>
</evidence>
<dbReference type="InterPro" id="IPR004852">
    <property type="entry name" value="Di-haem_cyt_c_peroxidsae"/>
</dbReference>
<organism evidence="8 9">
    <name type="scientific">Methylomonas defluvii</name>
    <dbReference type="NCBI Taxonomy" id="3045149"/>
    <lineage>
        <taxon>Bacteria</taxon>
        <taxon>Pseudomonadati</taxon>
        <taxon>Pseudomonadota</taxon>
        <taxon>Gammaproteobacteria</taxon>
        <taxon>Methylococcales</taxon>
        <taxon>Methylococcaceae</taxon>
        <taxon>Methylomonas</taxon>
    </lineage>
</organism>
<evidence type="ECO:0000313" key="8">
    <source>
        <dbReference type="EMBL" id="MDX8128735.1"/>
    </source>
</evidence>
<dbReference type="InterPro" id="IPR051395">
    <property type="entry name" value="Cytochrome_c_Peroxidase/MauG"/>
</dbReference>
<evidence type="ECO:0000259" key="7">
    <source>
        <dbReference type="PROSITE" id="PS51007"/>
    </source>
</evidence>